<dbReference type="GO" id="GO:0003677">
    <property type="term" value="F:DNA binding"/>
    <property type="evidence" value="ECO:0007669"/>
    <property type="project" value="UniProtKB-KW"/>
</dbReference>
<dbReference type="InterPro" id="IPR039425">
    <property type="entry name" value="RNA_pol_sigma-70-like"/>
</dbReference>
<dbReference type="AlphaFoldDB" id="A0A2T0UH48"/>
<feature type="region of interest" description="Disordered" evidence="5">
    <location>
        <begin position="22"/>
        <end position="44"/>
    </location>
</feature>
<dbReference type="Gene3D" id="1.10.1740.10">
    <property type="match status" value="1"/>
</dbReference>
<dbReference type="SUPFAM" id="SSF88946">
    <property type="entry name" value="Sigma2 domain of RNA polymerase sigma factors"/>
    <property type="match status" value="1"/>
</dbReference>
<dbReference type="Pfam" id="PF04542">
    <property type="entry name" value="Sigma70_r2"/>
    <property type="match status" value="1"/>
</dbReference>
<organism evidence="7 8">
    <name type="scientific">Glycomyces artemisiae</name>
    <dbReference type="NCBI Taxonomy" id="1076443"/>
    <lineage>
        <taxon>Bacteria</taxon>
        <taxon>Bacillati</taxon>
        <taxon>Actinomycetota</taxon>
        <taxon>Actinomycetes</taxon>
        <taxon>Glycomycetales</taxon>
        <taxon>Glycomycetaceae</taxon>
        <taxon>Glycomyces</taxon>
    </lineage>
</organism>
<dbReference type="InterPro" id="IPR007627">
    <property type="entry name" value="RNA_pol_sigma70_r2"/>
</dbReference>
<dbReference type="GO" id="GO:0016987">
    <property type="term" value="F:sigma factor activity"/>
    <property type="evidence" value="ECO:0007669"/>
    <property type="project" value="UniProtKB-KW"/>
</dbReference>
<dbReference type="InterPro" id="IPR014284">
    <property type="entry name" value="RNA_pol_sigma-70_dom"/>
</dbReference>
<dbReference type="EMBL" id="PVTJ01000007">
    <property type="protein sequence ID" value="PRY57271.1"/>
    <property type="molecule type" value="Genomic_DNA"/>
</dbReference>
<name>A0A2T0UH48_9ACTN</name>
<evidence type="ECO:0000259" key="6">
    <source>
        <dbReference type="Pfam" id="PF04542"/>
    </source>
</evidence>
<dbReference type="InterPro" id="IPR013325">
    <property type="entry name" value="RNA_pol_sigma_r2"/>
</dbReference>
<evidence type="ECO:0000313" key="7">
    <source>
        <dbReference type="EMBL" id="PRY57271.1"/>
    </source>
</evidence>
<dbReference type="PANTHER" id="PTHR43133:SF8">
    <property type="entry name" value="RNA POLYMERASE SIGMA FACTOR HI_1459-RELATED"/>
    <property type="match status" value="1"/>
</dbReference>
<gene>
    <name evidence="7" type="ORF">B0I28_107119</name>
</gene>
<comment type="caution">
    <text evidence="7">The sequence shown here is derived from an EMBL/GenBank/DDBJ whole genome shotgun (WGS) entry which is preliminary data.</text>
</comment>
<evidence type="ECO:0000256" key="2">
    <source>
        <dbReference type="ARBA" id="ARBA00023082"/>
    </source>
</evidence>
<dbReference type="PANTHER" id="PTHR43133">
    <property type="entry name" value="RNA POLYMERASE ECF-TYPE SIGMA FACTO"/>
    <property type="match status" value="1"/>
</dbReference>
<evidence type="ECO:0000256" key="3">
    <source>
        <dbReference type="ARBA" id="ARBA00023125"/>
    </source>
</evidence>
<evidence type="ECO:0000313" key="8">
    <source>
        <dbReference type="Proteomes" id="UP000238176"/>
    </source>
</evidence>
<evidence type="ECO:0000256" key="5">
    <source>
        <dbReference type="SAM" id="MobiDB-lite"/>
    </source>
</evidence>
<protein>
    <submittedName>
        <fullName evidence="7">RNA polymerase sigma factor (Sigma-70 family)</fullName>
    </submittedName>
</protein>
<keyword evidence="8" id="KW-1185">Reference proteome</keyword>
<dbReference type="NCBIfam" id="TIGR02937">
    <property type="entry name" value="sigma70-ECF"/>
    <property type="match status" value="1"/>
</dbReference>
<dbReference type="InterPro" id="IPR036388">
    <property type="entry name" value="WH-like_DNA-bd_sf"/>
</dbReference>
<evidence type="ECO:0000256" key="4">
    <source>
        <dbReference type="ARBA" id="ARBA00023163"/>
    </source>
</evidence>
<dbReference type="Proteomes" id="UP000238176">
    <property type="component" value="Unassembled WGS sequence"/>
</dbReference>
<reference evidence="7 8" key="1">
    <citation type="submission" date="2018-03" db="EMBL/GenBank/DDBJ databases">
        <title>Genomic Encyclopedia of Type Strains, Phase III (KMG-III): the genomes of soil and plant-associated and newly described type strains.</title>
        <authorList>
            <person name="Whitman W."/>
        </authorList>
    </citation>
    <scope>NUCLEOTIDE SEQUENCE [LARGE SCALE GENOMIC DNA]</scope>
    <source>
        <strain evidence="7 8">CGMCC 4.7067</strain>
    </source>
</reference>
<accession>A0A2T0UH48</accession>
<sequence length="240" mass="27345">MNMDEREYRELLGRSSLGGDAARRLRERTPRSDSPSTEGNLALAPYGRTDYDRYARLYLAARAGDANAQRTMITELNELLWRAARRSGLDRESAADVVQIAWLRLWRLENELYQPRAVVKWLLTTVRRESWRVAGIQRREIPSDPIELPESPVEGPGPAEYSDQEREAVRRAFLAQPERCRRLLAFVAAFDRPDYDAIAEALGMKRGSIGPTRGRCLDRLRRTLLDDPAWNGGADSDTTD</sequence>
<feature type="domain" description="RNA polymerase sigma-70 region 2" evidence="6">
    <location>
        <begin position="73"/>
        <end position="129"/>
    </location>
</feature>
<dbReference type="GO" id="GO:0006352">
    <property type="term" value="P:DNA-templated transcription initiation"/>
    <property type="evidence" value="ECO:0007669"/>
    <property type="project" value="InterPro"/>
</dbReference>
<keyword evidence="4" id="KW-0804">Transcription</keyword>
<proteinExistence type="predicted"/>
<keyword evidence="3" id="KW-0238">DNA-binding</keyword>
<feature type="compositionally biased region" description="Basic and acidic residues" evidence="5">
    <location>
        <begin position="22"/>
        <end position="31"/>
    </location>
</feature>
<keyword evidence="2" id="KW-0731">Sigma factor</keyword>
<evidence type="ECO:0000256" key="1">
    <source>
        <dbReference type="ARBA" id="ARBA00023015"/>
    </source>
</evidence>
<dbReference type="Gene3D" id="1.10.10.10">
    <property type="entry name" value="Winged helix-like DNA-binding domain superfamily/Winged helix DNA-binding domain"/>
    <property type="match status" value="1"/>
</dbReference>
<keyword evidence="1" id="KW-0805">Transcription regulation</keyword>